<organism evidence="9 10">
    <name type="scientific">Candidatus Sulfurimonas marisnigri</name>
    <dbReference type="NCBI Taxonomy" id="2740405"/>
    <lineage>
        <taxon>Bacteria</taxon>
        <taxon>Pseudomonadati</taxon>
        <taxon>Campylobacterota</taxon>
        <taxon>Epsilonproteobacteria</taxon>
        <taxon>Campylobacterales</taxon>
        <taxon>Sulfurimonadaceae</taxon>
        <taxon>Sulfurimonas</taxon>
    </lineage>
</organism>
<evidence type="ECO:0000256" key="2">
    <source>
        <dbReference type="ARBA" id="ARBA00011738"/>
    </source>
</evidence>
<dbReference type="Proteomes" id="UP000593836">
    <property type="component" value="Chromosome"/>
</dbReference>
<keyword evidence="10" id="KW-1185">Reference proteome</keyword>
<dbReference type="GO" id="GO:0046522">
    <property type="term" value="F:S-methyl-5-thioribose kinase activity"/>
    <property type="evidence" value="ECO:0007669"/>
    <property type="project" value="UniProtKB-EC"/>
</dbReference>
<evidence type="ECO:0000256" key="7">
    <source>
        <dbReference type="ARBA" id="ARBA00022840"/>
    </source>
</evidence>
<dbReference type="PANTHER" id="PTHR34273">
    <property type="entry name" value="METHYLTHIORIBOSE KINASE"/>
    <property type="match status" value="1"/>
</dbReference>
<evidence type="ECO:0000256" key="4">
    <source>
        <dbReference type="ARBA" id="ARBA00022679"/>
    </source>
</evidence>
<accession>A0A7S7M0N3</accession>
<comment type="similarity">
    <text evidence="1">Belongs to the methylthioribose kinase family.</text>
</comment>
<reference evidence="9 10" key="1">
    <citation type="submission" date="2020-05" db="EMBL/GenBank/DDBJ databases">
        <title>Sulfurimonas marisnigri, sp. nov., and Sulfurimonas baltica, sp. nov., manganese oxide reducing chemolithoautotrophs of the class Epsilonproteobacteria isolated from the pelagic redoxclines of the Black and Baltic Seas and emended description of the genus Sulfurimonas.</title>
        <authorList>
            <person name="Henkel J.V."/>
            <person name="Laudan C."/>
            <person name="Werner J."/>
            <person name="Neu T."/>
            <person name="Plewe S."/>
            <person name="Sproer C."/>
            <person name="Bunk B."/>
            <person name="Schulz-Vogt H.N."/>
        </authorList>
    </citation>
    <scope>NUCLEOTIDE SEQUENCE [LARGE SCALE GENOMIC DNA]</scope>
    <source>
        <strain evidence="9 10">SoZ1</strain>
    </source>
</reference>
<gene>
    <name evidence="9" type="primary">mtnK</name>
    <name evidence="9" type="ORF">HUE87_00860</name>
</gene>
<proteinExistence type="inferred from homology"/>
<evidence type="ECO:0000313" key="10">
    <source>
        <dbReference type="Proteomes" id="UP000593836"/>
    </source>
</evidence>
<sequence>MNYKVLDVNSVIEYLLTIKAIETFFGSDTIKAQEIGDGNLNYVYKVSSEQDPEKALIAKQAVPYLRCVGEEFPLSRERMTFEIRALDKFYKIFPNFIPKVQHSSEEMSLVVMEYLGNHIIMREGLINGVKYTKFSEHISTYMSATLFYTSSLALSSSNKRELMDKFNGNTELCKLTEDLVFSFPFMEHETNDNENVTSNPNAKKLFEDFEFKEKVLDLKYKFMTQSDALLHGDLHTGSIMINKDETYVIDPEFAFVGPFGFDVGALLANLVNNYIHHCVVTKDEEFKEWLLQTIKEVLDKFSEKFLQYWRELKDSALCVSGYLDDRTSEVYKKRFVKNIIRDSVGFAGCKMARRVYGVAGVAEIRGIQDVTLRGEAEELALKIAREFVMNYDKINTSDEILEIIKNAR</sequence>
<keyword evidence="7" id="KW-0067">ATP-binding</keyword>
<dbReference type="AlphaFoldDB" id="A0A7S7M0N3"/>
<dbReference type="InterPro" id="IPR002575">
    <property type="entry name" value="Aminoglycoside_PTrfase"/>
</dbReference>
<keyword evidence="6 9" id="KW-0418">Kinase</keyword>
<dbReference type="RefSeq" id="WP_194366877.1">
    <property type="nucleotide sequence ID" value="NZ_CP054493.1"/>
</dbReference>
<dbReference type="Gene3D" id="3.30.200.20">
    <property type="entry name" value="Phosphorylase Kinase, domain 1"/>
    <property type="match status" value="1"/>
</dbReference>
<evidence type="ECO:0000256" key="5">
    <source>
        <dbReference type="ARBA" id="ARBA00022741"/>
    </source>
</evidence>
<dbReference type="Gene3D" id="3.90.1200.10">
    <property type="match status" value="1"/>
</dbReference>
<evidence type="ECO:0000256" key="6">
    <source>
        <dbReference type="ARBA" id="ARBA00022777"/>
    </source>
</evidence>
<dbReference type="EC" id="2.7.1.100" evidence="3"/>
<dbReference type="GO" id="GO:0005524">
    <property type="term" value="F:ATP binding"/>
    <property type="evidence" value="ECO:0007669"/>
    <property type="project" value="UniProtKB-KW"/>
</dbReference>
<dbReference type="InterPro" id="IPR009212">
    <property type="entry name" value="Methylthioribose_kinase"/>
</dbReference>
<feature type="domain" description="Aminoglycoside phosphotransferase" evidence="8">
    <location>
        <begin position="224"/>
        <end position="271"/>
    </location>
</feature>
<dbReference type="NCBIfam" id="TIGR01767">
    <property type="entry name" value="MTRK"/>
    <property type="match status" value="1"/>
</dbReference>
<keyword evidence="5" id="KW-0547">Nucleotide-binding</keyword>
<keyword evidence="4 9" id="KW-0808">Transferase</keyword>
<evidence type="ECO:0000256" key="3">
    <source>
        <dbReference type="ARBA" id="ARBA00012128"/>
    </source>
</evidence>
<evidence type="ECO:0000313" key="9">
    <source>
        <dbReference type="EMBL" id="QOY54833.1"/>
    </source>
</evidence>
<dbReference type="KEGG" id="smas:HUE87_00860"/>
<dbReference type="EMBL" id="CP054493">
    <property type="protein sequence ID" value="QOY54833.1"/>
    <property type="molecule type" value="Genomic_DNA"/>
</dbReference>
<dbReference type="GO" id="GO:0009086">
    <property type="term" value="P:methionine biosynthetic process"/>
    <property type="evidence" value="ECO:0007669"/>
    <property type="project" value="InterPro"/>
</dbReference>
<dbReference type="PANTHER" id="PTHR34273:SF2">
    <property type="entry name" value="METHYLTHIORIBOSE KINASE"/>
    <property type="match status" value="1"/>
</dbReference>
<comment type="subunit">
    <text evidence="2">Homodimer.</text>
</comment>
<dbReference type="SUPFAM" id="SSF56112">
    <property type="entry name" value="Protein kinase-like (PK-like)"/>
    <property type="match status" value="1"/>
</dbReference>
<dbReference type="Pfam" id="PF01636">
    <property type="entry name" value="APH"/>
    <property type="match status" value="1"/>
</dbReference>
<name>A0A7S7M0N3_9BACT</name>
<evidence type="ECO:0000256" key="1">
    <source>
        <dbReference type="ARBA" id="ARBA00010165"/>
    </source>
</evidence>
<dbReference type="InterPro" id="IPR011009">
    <property type="entry name" value="Kinase-like_dom_sf"/>
</dbReference>
<evidence type="ECO:0000259" key="8">
    <source>
        <dbReference type="Pfam" id="PF01636"/>
    </source>
</evidence>
<protein>
    <recommendedName>
        <fullName evidence="3">S-methyl-5-thioribose kinase</fullName>
        <ecNumber evidence="3">2.7.1.100</ecNumber>
    </recommendedName>
</protein>
<dbReference type="PIRSF" id="PIRSF031134">
    <property type="entry name" value="MTRK"/>
    <property type="match status" value="1"/>
</dbReference>